<reference evidence="4 5" key="1">
    <citation type="submission" date="2018-07" db="EMBL/GenBank/DDBJ databases">
        <title>a novel species of Sphingomonas isolated from the rhizosphere soil of Araceae plant.</title>
        <authorList>
            <person name="Zhiyong W."/>
            <person name="Qinglan Z."/>
            <person name="Zhiwei F."/>
            <person name="Ding X."/>
            <person name="Gejiao W."/>
            <person name="Shixue Z."/>
        </authorList>
    </citation>
    <scope>NUCLEOTIDE SEQUENCE [LARGE SCALE GENOMIC DNA]</scope>
    <source>
        <strain evidence="4 5">WZY 27</strain>
    </source>
</reference>
<dbReference type="Pfam" id="PF08240">
    <property type="entry name" value="ADH_N"/>
    <property type="match status" value="1"/>
</dbReference>
<evidence type="ECO:0000256" key="1">
    <source>
        <dbReference type="ARBA" id="ARBA00022857"/>
    </source>
</evidence>
<evidence type="ECO:0000313" key="4">
    <source>
        <dbReference type="EMBL" id="RDE07368.1"/>
    </source>
</evidence>
<evidence type="ECO:0000259" key="3">
    <source>
        <dbReference type="SMART" id="SM00829"/>
    </source>
</evidence>
<dbReference type="Gene3D" id="3.40.50.720">
    <property type="entry name" value="NAD(P)-binding Rossmann-like Domain"/>
    <property type="match status" value="2"/>
</dbReference>
<evidence type="ECO:0000256" key="2">
    <source>
        <dbReference type="ARBA" id="ARBA00023002"/>
    </source>
</evidence>
<keyword evidence="2" id="KW-0560">Oxidoreductase</keyword>
<organism evidence="4 5">
    <name type="scientific">Sphingomonas aracearum</name>
    <dbReference type="NCBI Taxonomy" id="2283317"/>
    <lineage>
        <taxon>Bacteria</taxon>
        <taxon>Pseudomonadati</taxon>
        <taxon>Pseudomonadota</taxon>
        <taxon>Alphaproteobacteria</taxon>
        <taxon>Sphingomonadales</taxon>
        <taxon>Sphingomonadaceae</taxon>
        <taxon>Sphingomonas</taxon>
    </lineage>
</organism>
<dbReference type="Proteomes" id="UP000253918">
    <property type="component" value="Unassembled WGS sequence"/>
</dbReference>
<dbReference type="InterPro" id="IPR013154">
    <property type="entry name" value="ADH-like_N"/>
</dbReference>
<dbReference type="Gene3D" id="3.90.180.10">
    <property type="entry name" value="Medium-chain alcohol dehydrogenases, catalytic domain"/>
    <property type="match status" value="2"/>
</dbReference>
<name>A0A369VYI0_9SPHN</name>
<dbReference type="InterPro" id="IPR011032">
    <property type="entry name" value="GroES-like_sf"/>
</dbReference>
<dbReference type="PANTHER" id="PTHR48106:SF13">
    <property type="entry name" value="QUINONE OXIDOREDUCTASE-RELATED"/>
    <property type="match status" value="1"/>
</dbReference>
<dbReference type="GO" id="GO:0070402">
    <property type="term" value="F:NADPH binding"/>
    <property type="evidence" value="ECO:0007669"/>
    <property type="project" value="TreeGrafter"/>
</dbReference>
<dbReference type="GO" id="GO:0005829">
    <property type="term" value="C:cytosol"/>
    <property type="evidence" value="ECO:0007669"/>
    <property type="project" value="TreeGrafter"/>
</dbReference>
<dbReference type="OrthoDB" id="9805883at2"/>
<dbReference type="InterPro" id="IPR036291">
    <property type="entry name" value="NAD(P)-bd_dom_sf"/>
</dbReference>
<dbReference type="GO" id="GO:0003960">
    <property type="term" value="F:quinone reductase (NADPH) activity"/>
    <property type="evidence" value="ECO:0007669"/>
    <property type="project" value="TreeGrafter"/>
</dbReference>
<feature type="domain" description="Enoyl reductase (ER)" evidence="3">
    <location>
        <begin position="12"/>
        <end position="284"/>
    </location>
</feature>
<dbReference type="Pfam" id="PF13602">
    <property type="entry name" value="ADH_zinc_N_2"/>
    <property type="match status" value="1"/>
</dbReference>
<sequence>MRVIVSTGYEIGLEVSEAEPLAPGAGQVSIDVRAIGVGRVDLIMRQMMPMAFVPGIEAAGIVSAVGPGADPQWLGRRVLARGQGGAYAEQIVVSSDVLVALPGALSFEAAVATGMNGLVAHFCLAKAQVAPGDRVVVRGARGGIGHLAVQMAKRLEADVVEPERNDAPSPADVVVDLVAGPDTAAYVEQLHANGRYVIAGIAAGLPPADLAGSLLADFKRSRSVATLSLDTIGNVDLNHAAQQMLAEVAAGTIRPLVAMVLPLEEADQAHRLLAKGGISGKILLVP</sequence>
<dbReference type="EMBL" id="QQNB01000001">
    <property type="protein sequence ID" value="RDE07368.1"/>
    <property type="molecule type" value="Genomic_DNA"/>
</dbReference>
<keyword evidence="1" id="KW-0521">NADP</keyword>
<accession>A0A369VYI0</accession>
<proteinExistence type="predicted"/>
<dbReference type="InterPro" id="IPR020843">
    <property type="entry name" value="ER"/>
</dbReference>
<dbReference type="PANTHER" id="PTHR48106">
    <property type="entry name" value="QUINONE OXIDOREDUCTASE PIG3-RELATED"/>
    <property type="match status" value="1"/>
</dbReference>
<dbReference type="SMART" id="SM00829">
    <property type="entry name" value="PKS_ER"/>
    <property type="match status" value="1"/>
</dbReference>
<dbReference type="SUPFAM" id="SSF51735">
    <property type="entry name" value="NAD(P)-binding Rossmann-fold domains"/>
    <property type="match status" value="1"/>
</dbReference>
<protein>
    <submittedName>
        <fullName evidence="4">NADPH:quinone reductase</fullName>
    </submittedName>
</protein>
<gene>
    <name evidence="4" type="ORF">DVW87_07045</name>
</gene>
<dbReference type="GO" id="GO:0035925">
    <property type="term" value="F:mRNA 3'-UTR AU-rich region binding"/>
    <property type="evidence" value="ECO:0007669"/>
    <property type="project" value="TreeGrafter"/>
</dbReference>
<comment type="caution">
    <text evidence="4">The sequence shown here is derived from an EMBL/GenBank/DDBJ whole genome shotgun (WGS) entry which is preliminary data.</text>
</comment>
<keyword evidence="5" id="KW-1185">Reference proteome</keyword>
<evidence type="ECO:0000313" key="5">
    <source>
        <dbReference type="Proteomes" id="UP000253918"/>
    </source>
</evidence>
<dbReference type="SUPFAM" id="SSF50129">
    <property type="entry name" value="GroES-like"/>
    <property type="match status" value="1"/>
</dbReference>
<dbReference type="AlphaFoldDB" id="A0A369VYI0"/>